<organism evidence="1 2">
    <name type="scientific">Marinibactrum halimedae</name>
    <dbReference type="NCBI Taxonomy" id="1444977"/>
    <lineage>
        <taxon>Bacteria</taxon>
        <taxon>Pseudomonadati</taxon>
        <taxon>Pseudomonadota</taxon>
        <taxon>Gammaproteobacteria</taxon>
        <taxon>Cellvibrionales</taxon>
        <taxon>Cellvibrionaceae</taxon>
        <taxon>Marinibactrum</taxon>
    </lineage>
</organism>
<dbReference type="AlphaFoldDB" id="A0AA37WL20"/>
<accession>A0AA37WL20</accession>
<dbReference type="RefSeq" id="WP_232591968.1">
    <property type="nucleotide sequence ID" value="NZ_BSPD01000030.1"/>
</dbReference>
<gene>
    <name evidence="1" type="ORF">GCM10007877_12480</name>
</gene>
<name>A0AA37WL20_9GAMM</name>
<evidence type="ECO:0000313" key="1">
    <source>
        <dbReference type="EMBL" id="GLS25534.1"/>
    </source>
</evidence>
<keyword evidence="2" id="KW-1185">Reference proteome</keyword>
<comment type="caution">
    <text evidence="1">The sequence shown here is derived from an EMBL/GenBank/DDBJ whole genome shotgun (WGS) entry which is preliminary data.</text>
</comment>
<sequence>MTLYSIYADSDQYRKVEFDKEQMFEDFGSLRNHFDVNFSPKPIALTLKRPLMVNFLCENTEYHGDVMPDITEHYGRLFLNQKAYDILHNVIKDDGEFLPVIYSNTEGYIFNPLQVAESVEGLNQSLSLKDEYGNRKSIVFYEDRVREFKIFKTKFDSYINSFIQLEVKELIEENQLKGVYFTEDLGDPFSAKYSEKLLKS</sequence>
<dbReference type="Proteomes" id="UP001156870">
    <property type="component" value="Unassembled WGS sequence"/>
</dbReference>
<dbReference type="EMBL" id="BSPD01000030">
    <property type="protein sequence ID" value="GLS25534.1"/>
    <property type="molecule type" value="Genomic_DNA"/>
</dbReference>
<proteinExistence type="predicted"/>
<reference evidence="1 2" key="1">
    <citation type="journal article" date="2014" name="Int. J. Syst. Evol. Microbiol.">
        <title>Complete genome sequence of Corynebacterium casei LMG S-19264T (=DSM 44701T), isolated from a smear-ripened cheese.</title>
        <authorList>
            <consortium name="US DOE Joint Genome Institute (JGI-PGF)"/>
            <person name="Walter F."/>
            <person name="Albersmeier A."/>
            <person name="Kalinowski J."/>
            <person name="Ruckert C."/>
        </authorList>
    </citation>
    <scope>NUCLEOTIDE SEQUENCE [LARGE SCALE GENOMIC DNA]</scope>
    <source>
        <strain evidence="1 2">NBRC 110095</strain>
    </source>
</reference>
<evidence type="ECO:0000313" key="2">
    <source>
        <dbReference type="Proteomes" id="UP001156870"/>
    </source>
</evidence>
<protein>
    <submittedName>
        <fullName evidence="1">Uncharacterized protein</fullName>
    </submittedName>
</protein>